<dbReference type="HAMAP" id="MF_00095">
    <property type="entry name" value="SfsA"/>
    <property type="match status" value="1"/>
</dbReference>
<feature type="domain" description="SfsA N-terminal OB" evidence="3">
    <location>
        <begin position="13"/>
        <end position="82"/>
    </location>
</feature>
<accession>A0ABS6MBD7</accession>
<keyword evidence="5" id="KW-1185">Reference proteome</keyword>
<dbReference type="CDD" id="cd22359">
    <property type="entry name" value="SfsA-like_bacterial"/>
    <property type="match status" value="1"/>
</dbReference>
<reference evidence="4 5" key="1">
    <citation type="submission" date="2021-06" db="EMBL/GenBank/DDBJ databases">
        <title>Bacterium isolated from marine sediment.</title>
        <authorList>
            <person name="Zhu K.-L."/>
            <person name="Du Z.-J."/>
            <person name="Liang Q.-Y."/>
        </authorList>
    </citation>
    <scope>NUCLEOTIDE SEQUENCE [LARGE SCALE GENOMIC DNA]</scope>
    <source>
        <strain evidence="4 5">A346</strain>
    </source>
</reference>
<proteinExistence type="inferred from homology"/>
<comment type="similarity">
    <text evidence="1">Belongs to the SfsA family.</text>
</comment>
<comment type="caution">
    <text evidence="4">The sequence shown here is derived from an EMBL/GenBank/DDBJ whole genome shotgun (WGS) entry which is preliminary data.</text>
</comment>
<name>A0ABS6MBD7_9GAMM</name>
<dbReference type="PANTHER" id="PTHR30545:SF2">
    <property type="entry name" value="SUGAR FERMENTATION STIMULATION PROTEIN A"/>
    <property type="match status" value="1"/>
</dbReference>
<evidence type="ECO:0000313" key="4">
    <source>
        <dbReference type="EMBL" id="MBV0933616.1"/>
    </source>
</evidence>
<dbReference type="Pfam" id="PF03749">
    <property type="entry name" value="SfsA"/>
    <property type="match status" value="1"/>
</dbReference>
<feature type="domain" description="Sugar fermentation stimulation protein C-terminal" evidence="2">
    <location>
        <begin position="86"/>
        <end position="228"/>
    </location>
</feature>
<evidence type="ECO:0000256" key="1">
    <source>
        <dbReference type="HAMAP-Rule" id="MF_00095"/>
    </source>
</evidence>
<dbReference type="EMBL" id="JAHQZT010000010">
    <property type="protein sequence ID" value="MBV0933616.1"/>
    <property type="molecule type" value="Genomic_DNA"/>
</dbReference>
<sequence>MQFDPPLEAVTLLRRYKRFLADVRCADGSEITVHCPNTGSMRNCVLPEVEQAALISDSGNPKRKYRYTLEVLQVAHGHWTGVNTGRTNALVEEAVRAGHIVELAPDTGVEREVTYGDSRFDLALGERSNPHTYIEVKNVTLGPGPEDADDGVIAFPDSVTERGQKHLQTLMQVVASGKRAVLFFCVQHTGAIAARPADEVDGRYGWLLREAVAAGVEVMAWRVRLQADECVLERPLPVRL</sequence>
<dbReference type="InterPro" id="IPR040452">
    <property type="entry name" value="SfsA_C"/>
</dbReference>
<evidence type="ECO:0000313" key="5">
    <source>
        <dbReference type="Proteomes" id="UP000755551"/>
    </source>
</evidence>
<dbReference type="Pfam" id="PF17746">
    <property type="entry name" value="SfsA_N"/>
    <property type="match status" value="1"/>
</dbReference>
<dbReference type="Proteomes" id="UP000755551">
    <property type="component" value="Unassembled WGS sequence"/>
</dbReference>
<dbReference type="InterPro" id="IPR005224">
    <property type="entry name" value="SfsA"/>
</dbReference>
<dbReference type="NCBIfam" id="TIGR00230">
    <property type="entry name" value="sfsA"/>
    <property type="match status" value="1"/>
</dbReference>
<evidence type="ECO:0000259" key="3">
    <source>
        <dbReference type="Pfam" id="PF17746"/>
    </source>
</evidence>
<dbReference type="PANTHER" id="PTHR30545">
    <property type="entry name" value="SUGAR FERMENTATION STIMULATION PROTEIN A"/>
    <property type="match status" value="1"/>
</dbReference>
<gene>
    <name evidence="1 4" type="primary">sfsA</name>
    <name evidence="4" type="ORF">KTN04_09730</name>
</gene>
<dbReference type="RefSeq" id="WP_217335036.1">
    <property type="nucleotide sequence ID" value="NZ_JAHQZT010000010.1"/>
</dbReference>
<protein>
    <recommendedName>
        <fullName evidence="1">Sugar fermentation stimulation protein homolog</fullName>
    </recommendedName>
</protein>
<evidence type="ECO:0000259" key="2">
    <source>
        <dbReference type="Pfam" id="PF03749"/>
    </source>
</evidence>
<dbReference type="InterPro" id="IPR041465">
    <property type="entry name" value="SfsA_N"/>
</dbReference>
<organism evidence="4 5">
    <name type="scientific">Marinobacterium weihaiense</name>
    <dbReference type="NCBI Taxonomy" id="2851016"/>
    <lineage>
        <taxon>Bacteria</taxon>
        <taxon>Pseudomonadati</taxon>
        <taxon>Pseudomonadota</taxon>
        <taxon>Gammaproteobacteria</taxon>
        <taxon>Oceanospirillales</taxon>
        <taxon>Oceanospirillaceae</taxon>
        <taxon>Marinobacterium</taxon>
    </lineage>
</organism>